<evidence type="ECO:0000256" key="2">
    <source>
        <dbReference type="ARBA" id="ARBA00022475"/>
    </source>
</evidence>
<dbReference type="PANTHER" id="PTHR47985">
    <property type="entry name" value="OS07G0668900 PROTEIN"/>
    <property type="match status" value="1"/>
</dbReference>
<reference evidence="8" key="1">
    <citation type="journal article" date="2018" name="Nat. Plants">
        <title>Whole-genome landscape of Medicago truncatula symbiotic genes.</title>
        <authorList>
            <person name="Pecrix Y."/>
            <person name="Gamas P."/>
            <person name="Carrere S."/>
        </authorList>
    </citation>
    <scope>NUCLEOTIDE SEQUENCE</scope>
    <source>
        <tissue evidence="8">Leaves</tissue>
    </source>
</reference>
<dbReference type="PROSITE" id="PS50011">
    <property type="entry name" value="PROTEIN_KINASE_DOM"/>
    <property type="match status" value="1"/>
</dbReference>
<dbReference type="Proteomes" id="UP000265566">
    <property type="component" value="Chromosome 7"/>
</dbReference>
<dbReference type="InterPro" id="IPR008271">
    <property type="entry name" value="Ser/Thr_kinase_AS"/>
</dbReference>
<dbReference type="InterPro" id="IPR000719">
    <property type="entry name" value="Prot_kinase_dom"/>
</dbReference>
<evidence type="ECO:0000313" key="8">
    <source>
        <dbReference type="EMBL" id="RHN45044.1"/>
    </source>
</evidence>
<keyword evidence="3" id="KW-0418">Kinase</keyword>
<dbReference type="GO" id="GO:0005524">
    <property type="term" value="F:ATP binding"/>
    <property type="evidence" value="ECO:0007669"/>
    <property type="project" value="InterPro"/>
</dbReference>
<dbReference type="EMBL" id="PSQE01000007">
    <property type="protein sequence ID" value="RHN45044.1"/>
    <property type="molecule type" value="Genomic_DNA"/>
</dbReference>
<gene>
    <name evidence="8" type="ORF">MtrunA17_Chr7g0225981</name>
</gene>
<evidence type="ECO:0000259" key="7">
    <source>
        <dbReference type="PROSITE" id="PS50011"/>
    </source>
</evidence>
<proteinExistence type="predicted"/>
<dbReference type="GO" id="GO:0004674">
    <property type="term" value="F:protein serine/threonine kinase activity"/>
    <property type="evidence" value="ECO:0007669"/>
    <property type="project" value="UniProtKB-KW"/>
</dbReference>
<keyword evidence="4 6" id="KW-0472">Membrane</keyword>
<evidence type="ECO:0000256" key="5">
    <source>
        <dbReference type="ARBA" id="ARBA00023288"/>
    </source>
</evidence>
<keyword evidence="5" id="KW-0449">Lipoprotein</keyword>
<feature type="transmembrane region" description="Helical" evidence="6">
    <location>
        <begin position="29"/>
        <end position="47"/>
    </location>
</feature>
<dbReference type="Gramene" id="rna39240">
    <property type="protein sequence ID" value="RHN45044.1"/>
    <property type="gene ID" value="gene39240"/>
</dbReference>
<dbReference type="AlphaFoldDB" id="A0A396H021"/>
<dbReference type="SUPFAM" id="SSF56112">
    <property type="entry name" value="Protein kinase-like (PK-like)"/>
    <property type="match status" value="1"/>
</dbReference>
<dbReference type="PANTHER" id="PTHR47985:SF41">
    <property type="entry name" value="SERINE_THREONINE-PROTEIN KINASE PBL5-RELATED"/>
    <property type="match status" value="1"/>
</dbReference>
<evidence type="ECO:0000256" key="3">
    <source>
        <dbReference type="ARBA" id="ARBA00022527"/>
    </source>
</evidence>
<dbReference type="Gene3D" id="1.10.510.10">
    <property type="entry name" value="Transferase(Phosphotransferase) domain 1"/>
    <property type="match status" value="1"/>
</dbReference>
<dbReference type="InterPro" id="IPR011009">
    <property type="entry name" value="Kinase-like_dom_sf"/>
</dbReference>
<sequence length="109" mass="12650">MGRSLASKVTIILKDYVDGERINCHKCSLFLLLVFFVFFVLLNLPPGKKPLDWNTRMRVVAVVAKGLEYLHDKMKPPVIYRDLKCSNILLGYDYHPKLFDFGGKSRFNR</sequence>
<evidence type="ECO:0000256" key="6">
    <source>
        <dbReference type="SAM" id="Phobius"/>
    </source>
</evidence>
<dbReference type="GO" id="GO:0005886">
    <property type="term" value="C:plasma membrane"/>
    <property type="evidence" value="ECO:0007669"/>
    <property type="project" value="UniProtKB-SubCell"/>
</dbReference>
<organism evidence="8">
    <name type="scientific">Medicago truncatula</name>
    <name type="common">Barrel medic</name>
    <name type="synonym">Medicago tribuloides</name>
    <dbReference type="NCBI Taxonomy" id="3880"/>
    <lineage>
        <taxon>Eukaryota</taxon>
        <taxon>Viridiplantae</taxon>
        <taxon>Streptophyta</taxon>
        <taxon>Embryophyta</taxon>
        <taxon>Tracheophyta</taxon>
        <taxon>Spermatophyta</taxon>
        <taxon>Magnoliopsida</taxon>
        <taxon>eudicotyledons</taxon>
        <taxon>Gunneridae</taxon>
        <taxon>Pentapetalae</taxon>
        <taxon>rosids</taxon>
        <taxon>fabids</taxon>
        <taxon>Fabales</taxon>
        <taxon>Fabaceae</taxon>
        <taxon>Papilionoideae</taxon>
        <taxon>50 kb inversion clade</taxon>
        <taxon>NPAAA clade</taxon>
        <taxon>Hologalegina</taxon>
        <taxon>IRL clade</taxon>
        <taxon>Trifolieae</taxon>
        <taxon>Medicago</taxon>
    </lineage>
</organism>
<keyword evidence="8" id="KW-0808">Transferase</keyword>
<accession>A0A396H021</accession>
<name>A0A396H021_MEDTR</name>
<comment type="caution">
    <text evidence="8">The sequence shown here is derived from an EMBL/GenBank/DDBJ whole genome shotgun (WGS) entry which is preliminary data.</text>
</comment>
<keyword evidence="3" id="KW-0723">Serine/threonine-protein kinase</keyword>
<keyword evidence="6" id="KW-0812">Transmembrane</keyword>
<evidence type="ECO:0000256" key="1">
    <source>
        <dbReference type="ARBA" id="ARBA00004193"/>
    </source>
</evidence>
<dbReference type="Pfam" id="PF00069">
    <property type="entry name" value="Pkinase"/>
    <property type="match status" value="1"/>
</dbReference>
<dbReference type="PROSITE" id="PS00108">
    <property type="entry name" value="PROTEIN_KINASE_ST"/>
    <property type="match status" value="1"/>
</dbReference>
<evidence type="ECO:0000256" key="4">
    <source>
        <dbReference type="ARBA" id="ARBA00023136"/>
    </source>
</evidence>
<keyword evidence="6" id="KW-1133">Transmembrane helix</keyword>
<feature type="domain" description="Protein kinase" evidence="7">
    <location>
        <begin position="1"/>
        <end position="109"/>
    </location>
</feature>
<protein>
    <recommendedName>
        <fullName evidence="7">Protein kinase domain-containing protein</fullName>
    </recommendedName>
</protein>
<comment type="subcellular location">
    <subcellularLocation>
        <location evidence="1">Cell membrane</location>
        <topology evidence="1">Lipid-anchor</topology>
    </subcellularLocation>
</comment>
<keyword evidence="2" id="KW-1003">Cell membrane</keyword>